<reference evidence="1" key="1">
    <citation type="submission" date="2014-09" db="EMBL/GenBank/DDBJ databases">
        <authorList>
            <person name="Probst J Alexander"/>
        </authorList>
    </citation>
    <scope>NUCLEOTIDE SEQUENCE</scope>
</reference>
<evidence type="ECO:0000313" key="1">
    <source>
        <dbReference type="EMBL" id="CEG11855.1"/>
    </source>
</evidence>
<organism evidence="1">
    <name type="scientific">groundwater metagenome</name>
    <dbReference type="NCBI Taxonomy" id="717931"/>
    <lineage>
        <taxon>unclassified sequences</taxon>
        <taxon>metagenomes</taxon>
        <taxon>ecological metagenomes</taxon>
    </lineage>
</organism>
<protein>
    <submittedName>
        <fullName evidence="1">Uncharacterized protein</fullName>
    </submittedName>
</protein>
<gene>
    <name evidence="1" type="ORF">MSIBF_A1740007</name>
</gene>
<proteinExistence type="predicted"/>
<accession>A0A098EA43</accession>
<dbReference type="AlphaFoldDB" id="A0A098EA43"/>
<name>A0A098EA43_9ZZZZ</name>
<dbReference type="EMBL" id="CCXY01000084">
    <property type="protein sequence ID" value="CEG11855.1"/>
    <property type="molecule type" value="Genomic_DNA"/>
</dbReference>
<sequence length="46" mass="5308">MPYKREHIFCSIIGGVPEIVALNYSESANFFHILRLHMIVDICVKC</sequence>